<dbReference type="PROSITE" id="PS50279">
    <property type="entry name" value="BPTI_KUNITZ_2"/>
    <property type="match status" value="2"/>
</dbReference>
<keyword evidence="1" id="KW-0732">Signal</keyword>
<gene>
    <name evidence="3" type="ORF">MSPICULIGERA_LOCUS20124</name>
</gene>
<sequence>MRSILCVAVLAVVVAGQSDKDCSPARDTGNGNCDGAAPGRKFYFDKTRGVCQPFQYKGCAGNGNRFDSAKECKEFCVNGAGAKTLHDAQKPNPLKDACKATYATDHLTPKNCSSAADCGAANGFDCTGGYCCAKKDYVCNLDYDAGKFAVSGPGKSDRYFYSTQYKVCMRFSYYGSMGNENNFPDYNSCRKMCP</sequence>
<proteinExistence type="predicted"/>
<dbReference type="Proteomes" id="UP001177023">
    <property type="component" value="Unassembled WGS sequence"/>
</dbReference>
<dbReference type="InterPro" id="IPR036880">
    <property type="entry name" value="Kunitz_BPTI_sf"/>
</dbReference>
<dbReference type="PROSITE" id="PS00280">
    <property type="entry name" value="BPTI_KUNITZ_1"/>
    <property type="match status" value="1"/>
</dbReference>
<evidence type="ECO:0000256" key="1">
    <source>
        <dbReference type="SAM" id="SignalP"/>
    </source>
</evidence>
<dbReference type="SMART" id="SM00131">
    <property type="entry name" value="KU"/>
    <property type="match status" value="2"/>
</dbReference>
<dbReference type="CDD" id="cd00109">
    <property type="entry name" value="Kunitz-type"/>
    <property type="match status" value="1"/>
</dbReference>
<reference evidence="3" key="1">
    <citation type="submission" date="2023-06" db="EMBL/GenBank/DDBJ databases">
        <authorList>
            <person name="Delattre M."/>
        </authorList>
    </citation>
    <scope>NUCLEOTIDE SEQUENCE</scope>
    <source>
        <strain evidence="3">AF72</strain>
    </source>
</reference>
<evidence type="ECO:0000313" key="4">
    <source>
        <dbReference type="Proteomes" id="UP001177023"/>
    </source>
</evidence>
<protein>
    <recommendedName>
        <fullName evidence="2">BPTI/Kunitz inhibitor domain-containing protein</fullName>
    </recommendedName>
</protein>
<dbReference type="InterPro" id="IPR020901">
    <property type="entry name" value="Prtase_inh_Kunz-CS"/>
</dbReference>
<dbReference type="PANTHER" id="PTHR46339">
    <property type="entry name" value="PROTEIN CBG15282-RELATED"/>
    <property type="match status" value="1"/>
</dbReference>
<dbReference type="PRINTS" id="PR00759">
    <property type="entry name" value="BASICPTASE"/>
</dbReference>
<feature type="chain" id="PRO_5041401296" description="BPTI/Kunitz inhibitor domain-containing protein" evidence="1">
    <location>
        <begin position="17"/>
        <end position="194"/>
    </location>
</feature>
<dbReference type="PANTHER" id="PTHR46339:SF10">
    <property type="entry name" value="BPTI_KUNITZ INHIBITOR DOMAIN-CONTAINING PROTEIN"/>
    <property type="match status" value="1"/>
</dbReference>
<dbReference type="InterPro" id="IPR053014">
    <property type="entry name" value="Cuticle_assoc_divergent"/>
</dbReference>
<accession>A0AA36D712</accession>
<dbReference type="GO" id="GO:0004867">
    <property type="term" value="F:serine-type endopeptidase inhibitor activity"/>
    <property type="evidence" value="ECO:0007669"/>
    <property type="project" value="InterPro"/>
</dbReference>
<dbReference type="SUPFAM" id="SSF57362">
    <property type="entry name" value="BPTI-like"/>
    <property type="match status" value="2"/>
</dbReference>
<feature type="domain" description="BPTI/Kunitz inhibitor" evidence="2">
    <location>
        <begin position="22"/>
        <end position="76"/>
    </location>
</feature>
<keyword evidence="4" id="KW-1185">Reference proteome</keyword>
<comment type="caution">
    <text evidence="3">The sequence shown here is derived from an EMBL/GenBank/DDBJ whole genome shotgun (WGS) entry which is preliminary data.</text>
</comment>
<organism evidence="3 4">
    <name type="scientific">Mesorhabditis spiculigera</name>
    <dbReference type="NCBI Taxonomy" id="96644"/>
    <lineage>
        <taxon>Eukaryota</taxon>
        <taxon>Metazoa</taxon>
        <taxon>Ecdysozoa</taxon>
        <taxon>Nematoda</taxon>
        <taxon>Chromadorea</taxon>
        <taxon>Rhabditida</taxon>
        <taxon>Rhabditina</taxon>
        <taxon>Rhabditomorpha</taxon>
        <taxon>Rhabditoidea</taxon>
        <taxon>Rhabditidae</taxon>
        <taxon>Mesorhabditinae</taxon>
        <taxon>Mesorhabditis</taxon>
    </lineage>
</organism>
<dbReference type="InterPro" id="IPR002223">
    <property type="entry name" value="Kunitz_BPTI"/>
</dbReference>
<evidence type="ECO:0000259" key="2">
    <source>
        <dbReference type="PROSITE" id="PS50279"/>
    </source>
</evidence>
<feature type="non-terminal residue" evidence="3">
    <location>
        <position position="1"/>
    </location>
</feature>
<evidence type="ECO:0000313" key="3">
    <source>
        <dbReference type="EMBL" id="CAJ0581976.1"/>
    </source>
</evidence>
<dbReference type="Pfam" id="PF00014">
    <property type="entry name" value="Kunitz_BPTI"/>
    <property type="match status" value="2"/>
</dbReference>
<dbReference type="EMBL" id="CATQJA010002664">
    <property type="protein sequence ID" value="CAJ0581976.1"/>
    <property type="molecule type" value="Genomic_DNA"/>
</dbReference>
<dbReference type="AlphaFoldDB" id="A0AA36D712"/>
<feature type="domain" description="BPTI/Kunitz inhibitor" evidence="2">
    <location>
        <begin position="139"/>
        <end position="193"/>
    </location>
</feature>
<dbReference type="Gene3D" id="4.10.410.10">
    <property type="entry name" value="Pancreatic trypsin inhibitor Kunitz domain"/>
    <property type="match status" value="2"/>
</dbReference>
<feature type="signal peptide" evidence="1">
    <location>
        <begin position="1"/>
        <end position="16"/>
    </location>
</feature>
<name>A0AA36D712_9BILA</name>